<feature type="region of interest" description="Disordered" evidence="5">
    <location>
        <begin position="344"/>
        <end position="438"/>
    </location>
</feature>
<dbReference type="AlphaFoldDB" id="A0A2A9NX58"/>
<evidence type="ECO:0000256" key="5">
    <source>
        <dbReference type="SAM" id="MobiDB-lite"/>
    </source>
</evidence>
<dbReference type="GO" id="GO:0006281">
    <property type="term" value="P:DNA repair"/>
    <property type="evidence" value="ECO:0007669"/>
    <property type="project" value="TreeGrafter"/>
</dbReference>
<evidence type="ECO:0000256" key="2">
    <source>
        <dbReference type="ARBA" id="ARBA00022771"/>
    </source>
</evidence>
<dbReference type="OrthoDB" id="447842at2759"/>
<dbReference type="PROSITE" id="PS51397">
    <property type="entry name" value="WLM"/>
    <property type="match status" value="1"/>
</dbReference>
<dbReference type="Gene3D" id="2.30.30.380">
    <property type="entry name" value="Zn-finger domain of Sec23/24"/>
    <property type="match status" value="1"/>
</dbReference>
<proteinExistence type="predicted"/>
<feature type="compositionally biased region" description="Low complexity" evidence="5">
    <location>
        <begin position="344"/>
        <end position="357"/>
    </location>
</feature>
<evidence type="ECO:0000313" key="8">
    <source>
        <dbReference type="EMBL" id="PFH52957.1"/>
    </source>
</evidence>
<dbReference type="STRING" id="703135.A0A2A9NX58"/>
<evidence type="ECO:0000259" key="7">
    <source>
        <dbReference type="PROSITE" id="PS51397"/>
    </source>
</evidence>
<dbReference type="GO" id="GO:0005634">
    <property type="term" value="C:nucleus"/>
    <property type="evidence" value="ECO:0007669"/>
    <property type="project" value="TreeGrafter"/>
</dbReference>
<dbReference type="GO" id="GO:0008237">
    <property type="term" value="F:metallopeptidase activity"/>
    <property type="evidence" value="ECO:0007669"/>
    <property type="project" value="TreeGrafter"/>
</dbReference>
<evidence type="ECO:0000259" key="6">
    <source>
        <dbReference type="PROSITE" id="PS50199"/>
    </source>
</evidence>
<keyword evidence="3" id="KW-0862">Zinc</keyword>
<evidence type="ECO:0000313" key="9">
    <source>
        <dbReference type="Proteomes" id="UP000242287"/>
    </source>
</evidence>
<evidence type="ECO:0008006" key="10">
    <source>
        <dbReference type="Google" id="ProtNLM"/>
    </source>
</evidence>
<dbReference type="Pfam" id="PF08325">
    <property type="entry name" value="WLM"/>
    <property type="match status" value="1"/>
</dbReference>
<dbReference type="InterPro" id="IPR053000">
    <property type="entry name" value="WSS1-like_metalloprotease"/>
</dbReference>
<dbReference type="PANTHER" id="PTHR46622">
    <property type="entry name" value="DNA-DEPENDENT METALLOPROTEASE WSS1"/>
    <property type="match status" value="1"/>
</dbReference>
<dbReference type="InterPro" id="IPR001876">
    <property type="entry name" value="Znf_RanBP2"/>
</dbReference>
<dbReference type="InterPro" id="IPR036443">
    <property type="entry name" value="Znf_RanBP2_sf"/>
</dbReference>
<dbReference type="EMBL" id="KZ301976">
    <property type="protein sequence ID" value="PFH52957.1"/>
    <property type="molecule type" value="Genomic_DNA"/>
</dbReference>
<dbReference type="GO" id="GO:0008270">
    <property type="term" value="F:zinc ion binding"/>
    <property type="evidence" value="ECO:0007669"/>
    <property type="project" value="UniProtKB-KW"/>
</dbReference>
<accession>A0A2A9NX58</accession>
<gene>
    <name evidence="8" type="ORF">AMATHDRAFT_73782</name>
</gene>
<feature type="compositionally biased region" description="Polar residues" evidence="5">
    <location>
        <begin position="261"/>
        <end position="270"/>
    </location>
</feature>
<dbReference type="PROSITE" id="PS50199">
    <property type="entry name" value="ZF_RANBP2_2"/>
    <property type="match status" value="1"/>
</dbReference>
<dbReference type="InterPro" id="IPR013536">
    <property type="entry name" value="WLM_dom"/>
</dbReference>
<feature type="region of interest" description="Disordered" evidence="5">
    <location>
        <begin position="253"/>
        <end position="276"/>
    </location>
</feature>
<sequence>MVHFRLNQAESNPNPHINFITALPASTPEDAEAARQLLRALAAQVRPVMKSHGFVINSFEEYEHNSVFAGRNWNSGETVELVLRRQDGLFLPTYWLMSTLCHELAHIKYMNHGPAFQALWKQLRVEVRVLQDKGYYGDGYWSSGQRLIDSARVSGDGIDPGDLPEFMCGGAQSRARPSSIRRRRPITSNDTTGRQTKKRKAGTRVTAKNAFLGQGATLAESFSDVSGTRTRINSNGSKRAREERALAAEKRLKALQDKSKPNASTSTSSKQNDDEVEIIHETDAERRQILLNSGEQDTDLQGLRLDKSTSWKEFQREFNFGHKATQSNDPGCNLPVASVSTYTTSSNSSATLNPSSSMKNKHSGTSQINLSNIVQTEKNHRKKEALGLTPTGHGGRTMDDDDDDDDIIVSNPSSLPGSSMHSKTATKQKAKSKVPSEAKSQWECLVCTLLNEPNHLACSACGTTRGENTWTPRP</sequence>
<protein>
    <recommendedName>
        <fullName evidence="10">WLM domain-containing protein</fullName>
    </recommendedName>
</protein>
<name>A0A2A9NX58_9AGAR</name>
<feature type="compositionally biased region" description="Polar residues" evidence="5">
    <location>
        <begin position="363"/>
        <end position="376"/>
    </location>
</feature>
<feature type="compositionally biased region" description="Polar residues" evidence="5">
    <location>
        <begin position="410"/>
        <end position="421"/>
    </location>
</feature>
<dbReference type="SUPFAM" id="SSF90209">
    <property type="entry name" value="Ran binding protein zinc finger-like"/>
    <property type="match status" value="1"/>
</dbReference>
<evidence type="ECO:0000256" key="3">
    <source>
        <dbReference type="ARBA" id="ARBA00022833"/>
    </source>
</evidence>
<dbReference type="PROSITE" id="PS01358">
    <property type="entry name" value="ZF_RANBP2_1"/>
    <property type="match status" value="1"/>
</dbReference>
<keyword evidence="2 4" id="KW-0863">Zinc-finger</keyword>
<organism evidence="8 9">
    <name type="scientific">Amanita thiersii Skay4041</name>
    <dbReference type="NCBI Taxonomy" id="703135"/>
    <lineage>
        <taxon>Eukaryota</taxon>
        <taxon>Fungi</taxon>
        <taxon>Dikarya</taxon>
        <taxon>Basidiomycota</taxon>
        <taxon>Agaricomycotina</taxon>
        <taxon>Agaricomycetes</taxon>
        <taxon>Agaricomycetidae</taxon>
        <taxon>Agaricales</taxon>
        <taxon>Pluteineae</taxon>
        <taxon>Amanitaceae</taxon>
        <taxon>Amanita</taxon>
    </lineage>
</organism>
<feature type="region of interest" description="Disordered" evidence="5">
    <location>
        <begin position="170"/>
        <end position="204"/>
    </location>
</feature>
<reference evidence="8 9" key="1">
    <citation type="submission" date="2014-02" db="EMBL/GenBank/DDBJ databases">
        <title>Transposable element dynamics among asymbiotic and ectomycorrhizal Amanita fungi.</title>
        <authorList>
            <consortium name="DOE Joint Genome Institute"/>
            <person name="Hess J."/>
            <person name="Skrede I."/>
            <person name="Wolfe B."/>
            <person name="LaButti K."/>
            <person name="Ohm R.A."/>
            <person name="Grigoriev I.V."/>
            <person name="Pringle A."/>
        </authorList>
    </citation>
    <scope>NUCLEOTIDE SEQUENCE [LARGE SCALE GENOMIC DNA]</scope>
    <source>
        <strain evidence="8 9">SKay4041</strain>
    </source>
</reference>
<dbReference type="SMART" id="SM00547">
    <property type="entry name" value="ZnF_RBZ"/>
    <property type="match status" value="1"/>
</dbReference>
<feature type="domain" description="WLM" evidence="7">
    <location>
        <begin position="8"/>
        <end position="253"/>
    </location>
</feature>
<keyword evidence="9" id="KW-1185">Reference proteome</keyword>
<keyword evidence="1" id="KW-0479">Metal-binding</keyword>
<dbReference type="PANTHER" id="PTHR46622:SF1">
    <property type="entry name" value="DNA-DEPENDENT METALLOPROTEASE WSS1"/>
    <property type="match status" value="1"/>
</dbReference>
<evidence type="ECO:0000256" key="1">
    <source>
        <dbReference type="ARBA" id="ARBA00022723"/>
    </source>
</evidence>
<feature type="domain" description="RanBP2-type" evidence="6">
    <location>
        <begin position="438"/>
        <end position="467"/>
    </location>
</feature>
<dbReference type="Proteomes" id="UP000242287">
    <property type="component" value="Unassembled WGS sequence"/>
</dbReference>
<evidence type="ECO:0000256" key="4">
    <source>
        <dbReference type="PROSITE-ProRule" id="PRU00322"/>
    </source>
</evidence>